<accession>A0AAD5X5Z3</accession>
<comment type="caution">
    <text evidence="1">The sequence shown here is derived from an EMBL/GenBank/DDBJ whole genome shotgun (WGS) entry which is preliminary data.</text>
</comment>
<dbReference type="EMBL" id="JADGJH010004929">
    <property type="protein sequence ID" value="KAJ3083016.1"/>
    <property type="molecule type" value="Genomic_DNA"/>
</dbReference>
<evidence type="ECO:0000313" key="2">
    <source>
        <dbReference type="Proteomes" id="UP001211907"/>
    </source>
</evidence>
<proteinExistence type="predicted"/>
<dbReference type="PANTHER" id="PTHR33129:SF1">
    <property type="entry name" value="ATP-BINDING PROTEIN"/>
    <property type="match status" value="1"/>
</dbReference>
<reference evidence="1" key="1">
    <citation type="submission" date="2020-05" db="EMBL/GenBank/DDBJ databases">
        <title>Phylogenomic resolution of chytrid fungi.</title>
        <authorList>
            <person name="Stajich J.E."/>
            <person name="Amses K."/>
            <person name="Simmons R."/>
            <person name="Seto K."/>
            <person name="Myers J."/>
            <person name="Bonds A."/>
            <person name="Quandt C.A."/>
            <person name="Barry K."/>
            <person name="Liu P."/>
            <person name="Grigoriev I."/>
            <person name="Longcore J.E."/>
            <person name="James T.Y."/>
        </authorList>
    </citation>
    <scope>NUCLEOTIDE SEQUENCE</scope>
    <source>
        <strain evidence="1">JEL0513</strain>
    </source>
</reference>
<protein>
    <submittedName>
        <fullName evidence="1">Uncharacterized protein</fullName>
    </submittedName>
</protein>
<dbReference type="AlphaFoldDB" id="A0AAD5X5Z3"/>
<dbReference type="InterPro" id="IPR052980">
    <property type="entry name" value="Crinkler_effector"/>
</dbReference>
<dbReference type="PANTHER" id="PTHR33129">
    <property type="entry name" value="PROTEIN KINASE DOMAIN-CONTAINING PROTEIN-RELATED"/>
    <property type="match status" value="1"/>
</dbReference>
<evidence type="ECO:0000313" key="1">
    <source>
        <dbReference type="EMBL" id="KAJ3083016.1"/>
    </source>
</evidence>
<sequence length="179" mass="20666">MTNHFVSEISQFEVSEFIERPDTLYIIDGRDSQRLVSAMCVVLFIATAWLEYYKEFVKQKKALNTLNERYRIYGGVARAVFNEDYSEIPGDMKAALADVDAVKRVDIASKYVGEQLWETYSAQMIINLEEMFGGNPNEILRHLFEIYGHRVLSVSGKKLRCRNLEDGVSKLTLDRLDEH</sequence>
<gene>
    <name evidence="1" type="ORF">HK100_009541</name>
</gene>
<organism evidence="1 2">
    <name type="scientific">Physocladia obscura</name>
    <dbReference type="NCBI Taxonomy" id="109957"/>
    <lineage>
        <taxon>Eukaryota</taxon>
        <taxon>Fungi</taxon>
        <taxon>Fungi incertae sedis</taxon>
        <taxon>Chytridiomycota</taxon>
        <taxon>Chytridiomycota incertae sedis</taxon>
        <taxon>Chytridiomycetes</taxon>
        <taxon>Chytridiales</taxon>
        <taxon>Chytriomycetaceae</taxon>
        <taxon>Physocladia</taxon>
    </lineage>
</organism>
<keyword evidence="2" id="KW-1185">Reference proteome</keyword>
<dbReference type="Proteomes" id="UP001211907">
    <property type="component" value="Unassembled WGS sequence"/>
</dbReference>
<name>A0AAD5X5Z3_9FUNG</name>